<keyword evidence="2" id="KW-1133">Transmembrane helix</keyword>
<reference evidence="3 4" key="1">
    <citation type="journal article" date="2013" name="Curr. Biol.">
        <title>The Genome of the Foraminiferan Reticulomyxa filosa.</title>
        <authorList>
            <person name="Glockner G."/>
            <person name="Hulsmann N."/>
            <person name="Schleicher M."/>
            <person name="Noegel A.A."/>
            <person name="Eichinger L."/>
            <person name="Gallinger C."/>
            <person name="Pawlowski J."/>
            <person name="Sierra R."/>
            <person name="Euteneuer U."/>
            <person name="Pillet L."/>
            <person name="Moustafa A."/>
            <person name="Platzer M."/>
            <person name="Groth M."/>
            <person name="Szafranski K."/>
            <person name="Schliwa M."/>
        </authorList>
    </citation>
    <scope>NUCLEOTIDE SEQUENCE [LARGE SCALE GENOMIC DNA]</scope>
</reference>
<dbReference type="GO" id="GO:0005737">
    <property type="term" value="C:cytoplasm"/>
    <property type="evidence" value="ECO:0007669"/>
    <property type="project" value="TreeGrafter"/>
</dbReference>
<keyword evidence="1" id="KW-0560">Oxidoreductase</keyword>
<dbReference type="Proteomes" id="UP000023152">
    <property type="component" value="Unassembled WGS sequence"/>
</dbReference>
<evidence type="ECO:0000313" key="4">
    <source>
        <dbReference type="Proteomes" id="UP000023152"/>
    </source>
</evidence>
<evidence type="ECO:0000256" key="2">
    <source>
        <dbReference type="SAM" id="Phobius"/>
    </source>
</evidence>
<dbReference type="Gene3D" id="3.40.605.10">
    <property type="entry name" value="Aldehyde Dehydrogenase, Chain A, domain 1"/>
    <property type="match status" value="1"/>
</dbReference>
<accession>X6NX03</accession>
<dbReference type="InterPro" id="IPR012394">
    <property type="entry name" value="Aldehyde_DH_NAD(P)"/>
</dbReference>
<comment type="caution">
    <text evidence="3">The sequence shown here is derived from an EMBL/GenBank/DDBJ whole genome shotgun (WGS) entry which is preliminary data.</text>
</comment>
<dbReference type="InterPro" id="IPR016162">
    <property type="entry name" value="Ald_DH_N"/>
</dbReference>
<feature type="transmembrane region" description="Helical" evidence="2">
    <location>
        <begin position="178"/>
        <end position="200"/>
    </location>
</feature>
<gene>
    <name evidence="3" type="ORF">RFI_06742</name>
</gene>
<evidence type="ECO:0000313" key="3">
    <source>
        <dbReference type="EMBL" id="ETO30378.1"/>
    </source>
</evidence>
<dbReference type="EMBL" id="ASPP01005510">
    <property type="protein sequence ID" value="ETO30378.1"/>
    <property type="molecule type" value="Genomic_DNA"/>
</dbReference>
<organism evidence="3 4">
    <name type="scientific">Reticulomyxa filosa</name>
    <dbReference type="NCBI Taxonomy" id="46433"/>
    <lineage>
        <taxon>Eukaryota</taxon>
        <taxon>Sar</taxon>
        <taxon>Rhizaria</taxon>
        <taxon>Retaria</taxon>
        <taxon>Foraminifera</taxon>
        <taxon>Monothalamids</taxon>
        <taxon>Reticulomyxidae</taxon>
        <taxon>Reticulomyxa</taxon>
    </lineage>
</organism>
<keyword evidence="4" id="KW-1185">Reference proteome</keyword>
<dbReference type="AlphaFoldDB" id="X6NX03"/>
<sequence length="201" mass="23865">MVKFLLNHLCLWSVYLKAAHNKVFLVSFDFFFCQLYHFVTSKSKLVNHKKLKGLYLVYKWFQPAQQDEYVPLKKNYIEDLKYVSLHPSEIKLENINDCVAEMRKVFRSNVTRPLSGRKDQLANLLRLLDENEKVIIQAIEKDLGRGEFMSLCYDILPTKADIKKHIKNLEKWAAPDRISFVFVCMCFLLFVFFFFCVLLFE</sequence>
<name>X6NX03_RETFI</name>
<dbReference type="PANTHER" id="PTHR43570">
    <property type="entry name" value="ALDEHYDE DEHYDROGENASE"/>
    <property type="match status" value="1"/>
</dbReference>
<dbReference type="OrthoDB" id="440325at2759"/>
<dbReference type="PANTHER" id="PTHR43570:SF16">
    <property type="entry name" value="ALDEHYDE DEHYDROGENASE TYPE III, ISOFORM Q"/>
    <property type="match status" value="1"/>
</dbReference>
<dbReference type="InterPro" id="IPR016161">
    <property type="entry name" value="Ald_DH/histidinol_DH"/>
</dbReference>
<keyword evidence="2" id="KW-0812">Transmembrane</keyword>
<dbReference type="GO" id="GO:0006081">
    <property type="term" value="P:aldehyde metabolic process"/>
    <property type="evidence" value="ECO:0007669"/>
    <property type="project" value="InterPro"/>
</dbReference>
<protein>
    <submittedName>
        <fullName evidence="3">Uncharacterized protein</fullName>
    </submittedName>
</protein>
<dbReference type="GO" id="GO:0004029">
    <property type="term" value="F:aldehyde dehydrogenase (NAD+) activity"/>
    <property type="evidence" value="ECO:0007669"/>
    <property type="project" value="TreeGrafter"/>
</dbReference>
<dbReference type="SUPFAM" id="SSF53720">
    <property type="entry name" value="ALDH-like"/>
    <property type="match status" value="1"/>
</dbReference>
<evidence type="ECO:0000256" key="1">
    <source>
        <dbReference type="ARBA" id="ARBA00023002"/>
    </source>
</evidence>
<proteinExistence type="predicted"/>
<keyword evidence="2" id="KW-0472">Membrane</keyword>